<protein>
    <submittedName>
        <fullName evidence="2">Upf0235 protein c15orf40 homolog</fullName>
    </submittedName>
</protein>
<accession>A0AAV4DPX2</accession>
<dbReference type="AlphaFoldDB" id="A0AAV4DPX2"/>
<comment type="similarity">
    <text evidence="1">Belongs to the UPF0235 family.</text>
</comment>
<dbReference type="PANTHER" id="PTHR13420">
    <property type="entry name" value="UPF0235 PROTEIN C15ORF40"/>
    <property type="match status" value="1"/>
</dbReference>
<gene>
    <name evidence="2" type="ORF">PoB_007280700</name>
</gene>
<dbReference type="InterPro" id="IPR003746">
    <property type="entry name" value="DUF167"/>
</dbReference>
<dbReference type="EMBL" id="BLXT01008183">
    <property type="protein sequence ID" value="GFO46302.1"/>
    <property type="molecule type" value="Genomic_DNA"/>
</dbReference>
<proteinExistence type="inferred from homology"/>
<dbReference type="Gene3D" id="3.30.1200.10">
    <property type="entry name" value="YggU-like"/>
    <property type="match status" value="1"/>
</dbReference>
<dbReference type="NCBIfam" id="TIGR00251">
    <property type="entry name" value="DUF167 family protein"/>
    <property type="match status" value="1"/>
</dbReference>
<dbReference type="InterPro" id="IPR036591">
    <property type="entry name" value="YggU-like_sf"/>
</dbReference>
<comment type="caution">
    <text evidence="2">The sequence shown here is derived from an EMBL/GenBank/DDBJ whole genome shotgun (WGS) entry which is preliminary data.</text>
</comment>
<dbReference type="PANTHER" id="PTHR13420:SF7">
    <property type="entry name" value="UPF0235 PROTEIN C15ORF40"/>
    <property type="match status" value="1"/>
</dbReference>
<name>A0AAV4DPX2_9GAST</name>
<dbReference type="GO" id="GO:0005737">
    <property type="term" value="C:cytoplasm"/>
    <property type="evidence" value="ECO:0007669"/>
    <property type="project" value="TreeGrafter"/>
</dbReference>
<evidence type="ECO:0000256" key="1">
    <source>
        <dbReference type="ARBA" id="ARBA00010364"/>
    </source>
</evidence>
<dbReference type="Proteomes" id="UP000735302">
    <property type="component" value="Unassembled WGS sequence"/>
</dbReference>
<organism evidence="2 3">
    <name type="scientific">Plakobranchus ocellatus</name>
    <dbReference type="NCBI Taxonomy" id="259542"/>
    <lineage>
        <taxon>Eukaryota</taxon>
        <taxon>Metazoa</taxon>
        <taxon>Spiralia</taxon>
        <taxon>Lophotrochozoa</taxon>
        <taxon>Mollusca</taxon>
        <taxon>Gastropoda</taxon>
        <taxon>Heterobranchia</taxon>
        <taxon>Euthyneura</taxon>
        <taxon>Panpulmonata</taxon>
        <taxon>Sacoglossa</taxon>
        <taxon>Placobranchoidea</taxon>
        <taxon>Plakobranchidae</taxon>
        <taxon>Plakobranchus</taxon>
    </lineage>
</organism>
<dbReference type="SMART" id="SM01152">
    <property type="entry name" value="DUF167"/>
    <property type="match status" value="1"/>
</dbReference>
<dbReference type="HAMAP" id="MF_00634">
    <property type="entry name" value="UPF0235"/>
    <property type="match status" value="1"/>
</dbReference>
<dbReference type="SUPFAM" id="SSF69786">
    <property type="entry name" value="YggU-like"/>
    <property type="match status" value="1"/>
</dbReference>
<reference evidence="2 3" key="1">
    <citation type="journal article" date="2021" name="Elife">
        <title>Chloroplast acquisition without the gene transfer in kleptoplastic sea slugs, Plakobranchus ocellatus.</title>
        <authorList>
            <person name="Maeda T."/>
            <person name="Takahashi S."/>
            <person name="Yoshida T."/>
            <person name="Shimamura S."/>
            <person name="Takaki Y."/>
            <person name="Nagai Y."/>
            <person name="Toyoda A."/>
            <person name="Suzuki Y."/>
            <person name="Arimoto A."/>
            <person name="Ishii H."/>
            <person name="Satoh N."/>
            <person name="Nishiyama T."/>
            <person name="Hasebe M."/>
            <person name="Maruyama T."/>
            <person name="Minagawa J."/>
            <person name="Obokata J."/>
            <person name="Shigenobu S."/>
        </authorList>
    </citation>
    <scope>NUCLEOTIDE SEQUENCE [LARGE SCALE GENOMIC DNA]</scope>
</reference>
<evidence type="ECO:0000313" key="3">
    <source>
        <dbReference type="Proteomes" id="UP000735302"/>
    </source>
</evidence>
<sequence>MSKGRELNKSKKSKQGMCLPIAGASENVTGLSEEDHVVSTHTDNAVLIKVLARPGAKQNSITGLSAEGVSVQIAAPPVEGQANTELVKFVAKCLGVRKSDVSLDKGSKSRHKILIVDKSSGLTREDVLEKLQKAKED</sequence>
<evidence type="ECO:0000313" key="2">
    <source>
        <dbReference type="EMBL" id="GFO46302.1"/>
    </source>
</evidence>
<dbReference type="Pfam" id="PF02594">
    <property type="entry name" value="DUF167"/>
    <property type="match status" value="1"/>
</dbReference>
<keyword evidence="3" id="KW-1185">Reference proteome</keyword>